<organism evidence="15 16">
    <name type="scientific">Tropilaelaps mercedesae</name>
    <dbReference type="NCBI Taxonomy" id="418985"/>
    <lineage>
        <taxon>Eukaryota</taxon>
        <taxon>Metazoa</taxon>
        <taxon>Ecdysozoa</taxon>
        <taxon>Arthropoda</taxon>
        <taxon>Chelicerata</taxon>
        <taxon>Arachnida</taxon>
        <taxon>Acari</taxon>
        <taxon>Parasitiformes</taxon>
        <taxon>Mesostigmata</taxon>
        <taxon>Gamasina</taxon>
        <taxon>Dermanyssoidea</taxon>
        <taxon>Laelapidae</taxon>
        <taxon>Tropilaelaps</taxon>
    </lineage>
</organism>
<evidence type="ECO:0000259" key="14">
    <source>
        <dbReference type="PROSITE" id="PS50026"/>
    </source>
</evidence>
<dbReference type="InterPro" id="IPR000152">
    <property type="entry name" value="EGF-type_Asp/Asn_hydroxyl_site"/>
</dbReference>
<dbReference type="InterPro" id="IPR001881">
    <property type="entry name" value="EGF-like_Ca-bd_dom"/>
</dbReference>
<keyword evidence="6" id="KW-0677">Repeat</keyword>
<dbReference type="SUPFAM" id="SSF57184">
    <property type="entry name" value="Growth factor receptor domain"/>
    <property type="match status" value="1"/>
</dbReference>
<feature type="domain" description="EGF-like" evidence="14">
    <location>
        <begin position="196"/>
        <end position="234"/>
    </location>
</feature>
<dbReference type="InterPro" id="IPR018097">
    <property type="entry name" value="EGF_Ca-bd_CS"/>
</dbReference>
<keyword evidence="5" id="KW-0732">Signal</keyword>
<dbReference type="SMART" id="SM00181">
    <property type="entry name" value="EGF"/>
    <property type="match status" value="3"/>
</dbReference>
<feature type="disulfide bond" evidence="12">
    <location>
        <begin position="224"/>
        <end position="233"/>
    </location>
</feature>
<accession>A0A1V9XF83</accession>
<feature type="disulfide bond" evidence="12">
    <location>
        <begin position="184"/>
        <end position="193"/>
    </location>
</feature>
<evidence type="ECO:0000256" key="5">
    <source>
        <dbReference type="ARBA" id="ARBA00022729"/>
    </source>
</evidence>
<evidence type="ECO:0000256" key="4">
    <source>
        <dbReference type="ARBA" id="ARBA00022692"/>
    </source>
</evidence>
<dbReference type="OrthoDB" id="6474396at2759"/>
<feature type="domain" description="Laminin G" evidence="13">
    <location>
        <begin position="1"/>
        <end position="162"/>
    </location>
</feature>
<dbReference type="GO" id="GO:0005886">
    <property type="term" value="C:plasma membrane"/>
    <property type="evidence" value="ECO:0007669"/>
    <property type="project" value="UniProtKB-SubCell"/>
</dbReference>
<evidence type="ECO:0000256" key="9">
    <source>
        <dbReference type="ARBA" id="ARBA00023136"/>
    </source>
</evidence>
<dbReference type="GO" id="GO:0007219">
    <property type="term" value="P:Notch signaling pathway"/>
    <property type="evidence" value="ECO:0007669"/>
    <property type="project" value="TreeGrafter"/>
</dbReference>
<dbReference type="PROSITE" id="PS01186">
    <property type="entry name" value="EGF_2"/>
    <property type="match status" value="2"/>
</dbReference>
<dbReference type="InterPro" id="IPR013320">
    <property type="entry name" value="ConA-like_dom_sf"/>
</dbReference>
<keyword evidence="11" id="KW-0325">Glycoprotein</keyword>
<evidence type="ECO:0000256" key="8">
    <source>
        <dbReference type="ARBA" id="ARBA00022989"/>
    </source>
</evidence>
<reference evidence="15 16" key="1">
    <citation type="journal article" date="2017" name="Gigascience">
        <title>Draft genome of the honey bee ectoparasitic mite, Tropilaelaps mercedesae, is shaped by the parasitic life history.</title>
        <authorList>
            <person name="Dong X."/>
            <person name="Armstrong S.D."/>
            <person name="Xia D."/>
            <person name="Makepeace B.L."/>
            <person name="Darby A.C."/>
            <person name="Kadowaki T."/>
        </authorList>
    </citation>
    <scope>NUCLEOTIDE SEQUENCE [LARGE SCALE GENOMIC DNA]</scope>
    <source>
        <strain evidence="15">Wuxi-XJTLU</strain>
    </source>
</reference>
<protein>
    <submittedName>
        <fullName evidence="15">Protein crumbs-like</fullName>
    </submittedName>
</protein>
<dbReference type="GO" id="GO:0048513">
    <property type="term" value="P:animal organ development"/>
    <property type="evidence" value="ECO:0007669"/>
    <property type="project" value="UniProtKB-ARBA"/>
</dbReference>
<name>A0A1V9XF83_9ACAR</name>
<comment type="subcellular location">
    <subcellularLocation>
        <location evidence="1">Cell membrane</location>
        <topology evidence="1">Single-pass type I membrane protein</topology>
    </subcellularLocation>
</comment>
<sequence length="300" mass="32507">MESPADLLQLSSPGQLLRVGVSPKGRIRLNVNGQTVTNIHNGSAPKMVLDSKLRFLSPVEFGGSPITDGMWHHFKLISRAPNKLELSIDGNSTQVQLNSSFNIGSTLEEVRLGERLKGAFDEVRIGGILLPFFEDSQLANSSTKNKFIMVGSARPTIGLVLCWEGDCDNGGKCREPAVSFRCDCKAGWQGVNCQENVDECTSLPEPCFNGGSCRDTVGSYQCVCPEGFEGARCEERILYCLSSPCRNGGTCDDTVPGNFSCMCTHDWDGLVCQVLIIKAHTIGLFVNGQAVHGSHKRSCL</sequence>
<dbReference type="FunFam" id="2.10.25.10:FF:000472">
    <property type="entry name" value="Uncharacterized protein, isoform A"/>
    <property type="match status" value="1"/>
</dbReference>
<evidence type="ECO:0000256" key="6">
    <source>
        <dbReference type="ARBA" id="ARBA00022737"/>
    </source>
</evidence>
<keyword evidence="7" id="KW-0106">Calcium</keyword>
<dbReference type="Gene3D" id="2.60.120.200">
    <property type="match status" value="1"/>
</dbReference>
<dbReference type="EMBL" id="MNPL01012321">
    <property type="protein sequence ID" value="OQR72207.1"/>
    <property type="molecule type" value="Genomic_DNA"/>
</dbReference>
<keyword evidence="16" id="KW-1185">Reference proteome</keyword>
<dbReference type="GO" id="GO:0005112">
    <property type="term" value="F:Notch binding"/>
    <property type="evidence" value="ECO:0007669"/>
    <property type="project" value="TreeGrafter"/>
</dbReference>
<keyword evidence="3 12" id="KW-0245">EGF-like domain</keyword>
<dbReference type="PANTHER" id="PTHR12916">
    <property type="entry name" value="CYTOCHROME C OXIDASE POLYPEPTIDE VIC-2"/>
    <property type="match status" value="1"/>
</dbReference>
<dbReference type="Proteomes" id="UP000192247">
    <property type="component" value="Unassembled WGS sequence"/>
</dbReference>
<dbReference type="Gene3D" id="2.10.25.10">
    <property type="entry name" value="Laminin"/>
    <property type="match status" value="3"/>
</dbReference>
<dbReference type="AlphaFoldDB" id="A0A1V9XF83"/>
<dbReference type="Pfam" id="PF00008">
    <property type="entry name" value="EGF"/>
    <property type="match status" value="3"/>
</dbReference>
<evidence type="ECO:0000256" key="3">
    <source>
        <dbReference type="ARBA" id="ARBA00022536"/>
    </source>
</evidence>
<evidence type="ECO:0000256" key="10">
    <source>
        <dbReference type="ARBA" id="ARBA00023157"/>
    </source>
</evidence>
<dbReference type="GO" id="GO:0005509">
    <property type="term" value="F:calcium ion binding"/>
    <property type="evidence" value="ECO:0007669"/>
    <property type="project" value="InterPro"/>
</dbReference>
<dbReference type="PROSITE" id="PS50025">
    <property type="entry name" value="LAM_G_DOMAIN"/>
    <property type="match status" value="1"/>
</dbReference>
<dbReference type="SUPFAM" id="SSF49899">
    <property type="entry name" value="Concanavalin A-like lectins/glucanases"/>
    <property type="match status" value="1"/>
</dbReference>
<feature type="domain" description="EGF-like" evidence="14">
    <location>
        <begin position="158"/>
        <end position="194"/>
    </location>
</feature>
<evidence type="ECO:0000259" key="13">
    <source>
        <dbReference type="PROSITE" id="PS50025"/>
    </source>
</evidence>
<dbReference type="InterPro" id="IPR000742">
    <property type="entry name" value="EGF"/>
</dbReference>
<dbReference type="InterPro" id="IPR001791">
    <property type="entry name" value="Laminin_G"/>
</dbReference>
<proteinExistence type="predicted"/>
<keyword evidence="8" id="KW-1133">Transmembrane helix</keyword>
<feature type="disulfide bond" evidence="12">
    <location>
        <begin position="263"/>
        <end position="272"/>
    </location>
</feature>
<comment type="caution">
    <text evidence="15">The sequence shown here is derived from an EMBL/GenBank/DDBJ whole genome shotgun (WGS) entry which is preliminary data.</text>
</comment>
<dbReference type="STRING" id="418985.A0A1V9XF83"/>
<keyword evidence="2" id="KW-1003">Cell membrane</keyword>
<comment type="caution">
    <text evidence="12">Lacks conserved residue(s) required for the propagation of feature annotation.</text>
</comment>
<feature type="domain" description="EGF-like" evidence="14">
    <location>
        <begin position="236"/>
        <end position="273"/>
    </location>
</feature>
<dbReference type="PROSITE" id="PS00010">
    <property type="entry name" value="ASX_HYDROXYL"/>
    <property type="match status" value="1"/>
</dbReference>
<dbReference type="FunFam" id="2.10.25.10:FF:000391">
    <property type="entry name" value="Weary, isoform C"/>
    <property type="match status" value="1"/>
</dbReference>
<dbReference type="SUPFAM" id="SSF57196">
    <property type="entry name" value="EGF/Laminin"/>
    <property type="match status" value="1"/>
</dbReference>
<evidence type="ECO:0000256" key="1">
    <source>
        <dbReference type="ARBA" id="ARBA00004251"/>
    </source>
</evidence>
<evidence type="ECO:0000313" key="15">
    <source>
        <dbReference type="EMBL" id="OQR72207.1"/>
    </source>
</evidence>
<keyword evidence="4" id="KW-0812">Transmembrane</keyword>
<dbReference type="PROSITE" id="PS50026">
    <property type="entry name" value="EGF_3"/>
    <property type="match status" value="3"/>
</dbReference>
<dbReference type="SMART" id="SM00179">
    <property type="entry name" value="EGF_CA"/>
    <property type="match status" value="3"/>
</dbReference>
<keyword evidence="9" id="KW-0472">Membrane</keyword>
<evidence type="ECO:0000256" key="11">
    <source>
        <dbReference type="ARBA" id="ARBA00023180"/>
    </source>
</evidence>
<gene>
    <name evidence="15" type="ORF">BIW11_10533</name>
</gene>
<evidence type="ECO:0000313" key="16">
    <source>
        <dbReference type="Proteomes" id="UP000192247"/>
    </source>
</evidence>
<keyword evidence="10 12" id="KW-1015">Disulfide bond</keyword>
<dbReference type="PANTHER" id="PTHR12916:SF9">
    <property type="entry name" value="NEUROGENIC LOCUS NOTCH HOMOLOG PROTEIN 1-RELATED"/>
    <property type="match status" value="1"/>
</dbReference>
<dbReference type="CDD" id="cd00054">
    <property type="entry name" value="EGF_CA"/>
    <property type="match status" value="3"/>
</dbReference>
<dbReference type="PROSITE" id="PS00022">
    <property type="entry name" value="EGF_1"/>
    <property type="match status" value="3"/>
</dbReference>
<dbReference type="InterPro" id="IPR009030">
    <property type="entry name" value="Growth_fac_rcpt_cys_sf"/>
</dbReference>
<evidence type="ECO:0000256" key="12">
    <source>
        <dbReference type="PROSITE-ProRule" id="PRU00076"/>
    </source>
</evidence>
<evidence type="ECO:0000256" key="7">
    <source>
        <dbReference type="ARBA" id="ARBA00022837"/>
    </source>
</evidence>
<dbReference type="PROSITE" id="PS01187">
    <property type="entry name" value="EGF_CA"/>
    <property type="match status" value="1"/>
</dbReference>
<dbReference type="InParanoid" id="A0A1V9XF83"/>
<evidence type="ECO:0000256" key="2">
    <source>
        <dbReference type="ARBA" id="ARBA00022475"/>
    </source>
</evidence>